<name>A0ACB0M4N0_TRIPR</name>
<gene>
    <name evidence="1" type="ORF">MILVUS5_LOCUS39463</name>
</gene>
<keyword evidence="2" id="KW-1185">Reference proteome</keyword>
<comment type="caution">
    <text evidence="1">The sequence shown here is derived from an EMBL/GenBank/DDBJ whole genome shotgun (WGS) entry which is preliminary data.</text>
</comment>
<protein>
    <submittedName>
        <fullName evidence="1">Uncharacterized protein</fullName>
    </submittedName>
</protein>
<evidence type="ECO:0000313" key="2">
    <source>
        <dbReference type="Proteomes" id="UP001177021"/>
    </source>
</evidence>
<accession>A0ACB0M4N0</accession>
<organism evidence="1 2">
    <name type="scientific">Trifolium pratense</name>
    <name type="common">Red clover</name>
    <dbReference type="NCBI Taxonomy" id="57577"/>
    <lineage>
        <taxon>Eukaryota</taxon>
        <taxon>Viridiplantae</taxon>
        <taxon>Streptophyta</taxon>
        <taxon>Embryophyta</taxon>
        <taxon>Tracheophyta</taxon>
        <taxon>Spermatophyta</taxon>
        <taxon>Magnoliopsida</taxon>
        <taxon>eudicotyledons</taxon>
        <taxon>Gunneridae</taxon>
        <taxon>Pentapetalae</taxon>
        <taxon>rosids</taxon>
        <taxon>fabids</taxon>
        <taxon>Fabales</taxon>
        <taxon>Fabaceae</taxon>
        <taxon>Papilionoideae</taxon>
        <taxon>50 kb inversion clade</taxon>
        <taxon>NPAAA clade</taxon>
        <taxon>Hologalegina</taxon>
        <taxon>IRL clade</taxon>
        <taxon>Trifolieae</taxon>
        <taxon>Trifolium</taxon>
    </lineage>
</organism>
<sequence>MICSSEDKTTAGLFAMLVWTLWNNRNNRVWNETSEPGRSLGTKAQVLWGEWNSVQQLHNNNTHTAQQHLQHGASGTEQQQQQSDGRHQVMDGTNVMLTRDFIKRSIKLARDGVCVITWDVS</sequence>
<reference evidence="1" key="1">
    <citation type="submission" date="2023-10" db="EMBL/GenBank/DDBJ databases">
        <authorList>
            <person name="Rodriguez Cubillos JULIANA M."/>
            <person name="De Vega J."/>
        </authorList>
    </citation>
    <scope>NUCLEOTIDE SEQUENCE</scope>
</reference>
<proteinExistence type="predicted"/>
<evidence type="ECO:0000313" key="1">
    <source>
        <dbReference type="EMBL" id="CAJ2676822.1"/>
    </source>
</evidence>
<dbReference type="Proteomes" id="UP001177021">
    <property type="component" value="Unassembled WGS sequence"/>
</dbReference>
<dbReference type="EMBL" id="CASHSV030000823">
    <property type="protein sequence ID" value="CAJ2676822.1"/>
    <property type="molecule type" value="Genomic_DNA"/>
</dbReference>